<dbReference type="Proteomes" id="UP001151287">
    <property type="component" value="Unassembled WGS sequence"/>
</dbReference>
<dbReference type="Pfam" id="PF04885">
    <property type="entry name" value="Stig1"/>
    <property type="match status" value="1"/>
</dbReference>
<keyword evidence="2" id="KW-0732">Signal</keyword>
<dbReference type="PANTHER" id="PTHR33227">
    <property type="entry name" value="STIGMA-SPECIFIC STIG1-LIKE PROTEIN 3"/>
    <property type="match status" value="1"/>
</dbReference>
<proteinExistence type="inferred from homology"/>
<keyword evidence="4" id="KW-1185">Reference proteome</keyword>
<gene>
    <name evidence="3" type="ORF">LUZ63_014464</name>
</gene>
<evidence type="ECO:0000313" key="4">
    <source>
        <dbReference type="Proteomes" id="UP001151287"/>
    </source>
</evidence>
<dbReference type="PANTHER" id="PTHR33227:SF21">
    <property type="entry name" value="F12F1.21 PROTEIN"/>
    <property type="match status" value="1"/>
</dbReference>
<evidence type="ECO:0000256" key="2">
    <source>
        <dbReference type="ARBA" id="ARBA00022729"/>
    </source>
</evidence>
<evidence type="ECO:0008006" key="5">
    <source>
        <dbReference type="Google" id="ProtNLM"/>
    </source>
</evidence>
<reference evidence="3" key="1">
    <citation type="journal article" date="2022" name="Cell">
        <title>Repeat-based holocentromeres influence genome architecture and karyotype evolution.</title>
        <authorList>
            <person name="Hofstatter P.G."/>
            <person name="Thangavel G."/>
            <person name="Lux T."/>
            <person name="Neumann P."/>
            <person name="Vondrak T."/>
            <person name="Novak P."/>
            <person name="Zhang M."/>
            <person name="Costa L."/>
            <person name="Castellani M."/>
            <person name="Scott A."/>
            <person name="Toegelov H."/>
            <person name="Fuchs J."/>
            <person name="Mata-Sucre Y."/>
            <person name="Dias Y."/>
            <person name="Vanzela A.L.L."/>
            <person name="Huettel B."/>
            <person name="Almeida C.C.S."/>
            <person name="Simkova H."/>
            <person name="Souza G."/>
            <person name="Pedrosa-Harand A."/>
            <person name="Macas J."/>
            <person name="Mayer K.F.X."/>
            <person name="Houben A."/>
            <person name="Marques A."/>
        </authorList>
    </citation>
    <scope>NUCLEOTIDE SEQUENCE</scope>
    <source>
        <strain evidence="3">RhyBre1mFocal</strain>
    </source>
</reference>
<comment type="caution">
    <text evidence="3">The sequence shown here is derived from an EMBL/GenBank/DDBJ whole genome shotgun (WGS) entry which is preliminary data.</text>
</comment>
<dbReference type="OrthoDB" id="618102at2759"/>
<dbReference type="InterPro" id="IPR006969">
    <property type="entry name" value="Stig-like"/>
</dbReference>
<name>A0A9Q0CAF7_9POAL</name>
<dbReference type="AlphaFoldDB" id="A0A9Q0CAF7"/>
<sequence>MRGFNYLVNRNKPRETATCDKFPRVCRSKGSAGPDCCKKQCVNVMTDNLNCGECGRRCRYGQTCCSGNCVDVMYDKRNCGACKNRCKKGSFCNFGMCSYA</sequence>
<dbReference type="EMBL" id="JAMQYH010000004">
    <property type="protein sequence ID" value="KAJ1690309.1"/>
    <property type="molecule type" value="Genomic_DNA"/>
</dbReference>
<accession>A0A9Q0CAF7</accession>
<evidence type="ECO:0000313" key="3">
    <source>
        <dbReference type="EMBL" id="KAJ1690309.1"/>
    </source>
</evidence>
<evidence type="ECO:0000256" key="1">
    <source>
        <dbReference type="ARBA" id="ARBA00006010"/>
    </source>
</evidence>
<organism evidence="3 4">
    <name type="scientific">Rhynchospora breviuscula</name>
    <dbReference type="NCBI Taxonomy" id="2022672"/>
    <lineage>
        <taxon>Eukaryota</taxon>
        <taxon>Viridiplantae</taxon>
        <taxon>Streptophyta</taxon>
        <taxon>Embryophyta</taxon>
        <taxon>Tracheophyta</taxon>
        <taxon>Spermatophyta</taxon>
        <taxon>Magnoliopsida</taxon>
        <taxon>Liliopsida</taxon>
        <taxon>Poales</taxon>
        <taxon>Cyperaceae</taxon>
        <taxon>Cyperoideae</taxon>
        <taxon>Rhynchosporeae</taxon>
        <taxon>Rhynchospora</taxon>
    </lineage>
</organism>
<protein>
    <recommendedName>
        <fullName evidence="5">Stigma-specific STIG1-like protein 1</fullName>
    </recommendedName>
</protein>
<comment type="similarity">
    <text evidence="1">Belongs to the STIG1 family.</text>
</comment>